<dbReference type="Pfam" id="PF13535">
    <property type="entry name" value="ATP-grasp_4"/>
    <property type="match status" value="1"/>
</dbReference>
<evidence type="ECO:0000256" key="1">
    <source>
        <dbReference type="ARBA" id="ARBA00022598"/>
    </source>
</evidence>
<dbReference type="Proteomes" id="UP000052257">
    <property type="component" value="Unassembled WGS sequence"/>
</dbReference>
<dbReference type="EMBL" id="FAUW01000001">
    <property type="protein sequence ID" value="CUU71600.1"/>
    <property type="molecule type" value="Genomic_DNA"/>
</dbReference>
<protein>
    <submittedName>
        <fullName evidence="6">Phosphoribosylglycinamide synthetase, ATP-grasp</fullName>
    </submittedName>
</protein>
<dbReference type="GO" id="GO:0046872">
    <property type="term" value="F:metal ion binding"/>
    <property type="evidence" value="ECO:0007669"/>
    <property type="project" value="InterPro"/>
</dbReference>
<organism evidence="6 7">
    <name type="scientific">Campylobacter hyointestinalis subsp. hyointestinalis</name>
    <dbReference type="NCBI Taxonomy" id="91352"/>
    <lineage>
        <taxon>Bacteria</taxon>
        <taxon>Pseudomonadati</taxon>
        <taxon>Campylobacterota</taxon>
        <taxon>Epsilonproteobacteria</taxon>
        <taxon>Campylobacterales</taxon>
        <taxon>Campylobacteraceae</taxon>
        <taxon>Campylobacter</taxon>
    </lineage>
</organism>
<keyword evidence="3 4" id="KW-0067">ATP-binding</keyword>
<dbReference type="AlphaFoldDB" id="A0A9W5EYD6"/>
<evidence type="ECO:0000259" key="5">
    <source>
        <dbReference type="PROSITE" id="PS50975"/>
    </source>
</evidence>
<dbReference type="PANTHER" id="PTHR43585">
    <property type="entry name" value="FUMIPYRROLE BIOSYNTHESIS PROTEIN C"/>
    <property type="match status" value="1"/>
</dbReference>
<dbReference type="InterPro" id="IPR052032">
    <property type="entry name" value="ATP-dep_AA_Ligase"/>
</dbReference>
<reference evidence="6 7" key="1">
    <citation type="submission" date="2015-11" db="EMBL/GenBank/DDBJ databases">
        <authorList>
            <consortium name="Pathogen Informatics"/>
        </authorList>
    </citation>
    <scope>NUCLEOTIDE SEQUENCE [LARGE SCALE GENOMIC DNA]</scope>
    <source>
        <strain evidence="6 7">006A-0191</strain>
    </source>
</reference>
<comment type="caution">
    <text evidence="6">The sequence shown here is derived from an EMBL/GenBank/DDBJ whole genome shotgun (WGS) entry which is preliminary data.</text>
</comment>
<feature type="domain" description="ATP-grasp" evidence="5">
    <location>
        <begin position="5"/>
        <end position="188"/>
    </location>
</feature>
<dbReference type="InterPro" id="IPR013815">
    <property type="entry name" value="ATP_grasp_subdomain_1"/>
</dbReference>
<keyword evidence="2 4" id="KW-0547">Nucleotide-binding</keyword>
<accession>A0A9W5EYD6</accession>
<sequence length="279" mass="31109">MGGGFSLDKGEDLRPIECHLITPNLDLSILKFPLIIKPRFGSGSRDVIAVKNQDELKNALSKIDLNKEDFLAETLVEGVEYGLSGAVVNGKYIHILIREKLLTPLPYRQSIGNLSASEISEVSRYMQRVATRLNLKNCLINADLIVTPEGEPFIIELAPRPSGHYLSSTFVDIATGVNMTKEWINMILGKPFSFEPKFTKHAIIRYFDFEGRVIPPNFEILKEKLGIVKYECNINGVLGIVTDGASIMNRGYAIIVANNKQECLANADALIKKFKKEIK</sequence>
<gene>
    <name evidence="6" type="ORF">ERS739220_00348</name>
</gene>
<dbReference type="PROSITE" id="PS50975">
    <property type="entry name" value="ATP_GRASP"/>
    <property type="match status" value="1"/>
</dbReference>
<dbReference type="SUPFAM" id="SSF56059">
    <property type="entry name" value="Glutathione synthetase ATP-binding domain-like"/>
    <property type="match status" value="1"/>
</dbReference>
<dbReference type="GO" id="GO:0005524">
    <property type="term" value="F:ATP binding"/>
    <property type="evidence" value="ECO:0007669"/>
    <property type="project" value="UniProtKB-UniRule"/>
</dbReference>
<dbReference type="InterPro" id="IPR011761">
    <property type="entry name" value="ATP-grasp"/>
</dbReference>
<proteinExistence type="predicted"/>
<keyword evidence="1" id="KW-0436">Ligase</keyword>
<dbReference type="PANTHER" id="PTHR43585:SF2">
    <property type="entry name" value="ATP-GRASP ENZYME FSQD"/>
    <property type="match status" value="1"/>
</dbReference>
<dbReference type="Gene3D" id="3.30.470.20">
    <property type="entry name" value="ATP-grasp fold, B domain"/>
    <property type="match status" value="1"/>
</dbReference>
<dbReference type="GO" id="GO:0016874">
    <property type="term" value="F:ligase activity"/>
    <property type="evidence" value="ECO:0007669"/>
    <property type="project" value="UniProtKB-KW"/>
</dbReference>
<name>A0A9W5EYD6_CAMHY</name>
<evidence type="ECO:0000256" key="3">
    <source>
        <dbReference type="ARBA" id="ARBA00022840"/>
    </source>
</evidence>
<evidence type="ECO:0000256" key="2">
    <source>
        <dbReference type="ARBA" id="ARBA00022741"/>
    </source>
</evidence>
<evidence type="ECO:0000313" key="6">
    <source>
        <dbReference type="EMBL" id="CUU71600.1"/>
    </source>
</evidence>
<evidence type="ECO:0000313" key="7">
    <source>
        <dbReference type="Proteomes" id="UP000052257"/>
    </source>
</evidence>
<evidence type="ECO:0000256" key="4">
    <source>
        <dbReference type="PROSITE-ProRule" id="PRU00409"/>
    </source>
</evidence>
<dbReference type="Gene3D" id="3.30.1490.20">
    <property type="entry name" value="ATP-grasp fold, A domain"/>
    <property type="match status" value="1"/>
</dbReference>